<feature type="region of interest" description="Disordered" evidence="1">
    <location>
        <begin position="1"/>
        <end position="25"/>
    </location>
</feature>
<protein>
    <submittedName>
        <fullName evidence="2">Uncharacterized protein</fullName>
    </submittedName>
</protein>
<dbReference type="Proteomes" id="UP000292082">
    <property type="component" value="Unassembled WGS sequence"/>
</dbReference>
<gene>
    <name evidence="2" type="ORF">BD310DRAFT_920982</name>
</gene>
<dbReference type="AlphaFoldDB" id="A0A4Q9Q277"/>
<feature type="non-terminal residue" evidence="2">
    <location>
        <position position="59"/>
    </location>
</feature>
<proteinExistence type="predicted"/>
<reference evidence="2 3" key="1">
    <citation type="submission" date="2019-01" db="EMBL/GenBank/DDBJ databases">
        <title>Draft genome sequences of three monokaryotic isolates of the white-rot basidiomycete fungus Dichomitus squalens.</title>
        <authorList>
            <consortium name="DOE Joint Genome Institute"/>
            <person name="Lopez S.C."/>
            <person name="Andreopoulos B."/>
            <person name="Pangilinan J."/>
            <person name="Lipzen A."/>
            <person name="Riley R."/>
            <person name="Ahrendt S."/>
            <person name="Ng V."/>
            <person name="Barry K."/>
            <person name="Daum C."/>
            <person name="Grigoriev I.V."/>
            <person name="Hilden K.S."/>
            <person name="Makela M.R."/>
            <person name="de Vries R.P."/>
        </authorList>
    </citation>
    <scope>NUCLEOTIDE SEQUENCE [LARGE SCALE GENOMIC DNA]</scope>
    <source>
        <strain evidence="2 3">CBS 464.89</strain>
    </source>
</reference>
<feature type="compositionally biased region" description="Polar residues" evidence="1">
    <location>
        <begin position="13"/>
        <end position="25"/>
    </location>
</feature>
<accession>A0A4Q9Q277</accession>
<sequence length="59" mass="6653">VRRGTHLREMPLDSQSPSSNCRSQQSMTYGSAPQCGCGCRGRTKRWLLLVHLPPHTPYL</sequence>
<evidence type="ECO:0000313" key="3">
    <source>
        <dbReference type="Proteomes" id="UP000292082"/>
    </source>
</evidence>
<name>A0A4Q9Q277_9APHY</name>
<feature type="non-terminal residue" evidence="2">
    <location>
        <position position="1"/>
    </location>
</feature>
<keyword evidence="3" id="KW-1185">Reference proteome</keyword>
<feature type="compositionally biased region" description="Basic and acidic residues" evidence="1">
    <location>
        <begin position="1"/>
        <end position="11"/>
    </location>
</feature>
<organism evidence="2 3">
    <name type="scientific">Dichomitus squalens</name>
    <dbReference type="NCBI Taxonomy" id="114155"/>
    <lineage>
        <taxon>Eukaryota</taxon>
        <taxon>Fungi</taxon>
        <taxon>Dikarya</taxon>
        <taxon>Basidiomycota</taxon>
        <taxon>Agaricomycotina</taxon>
        <taxon>Agaricomycetes</taxon>
        <taxon>Polyporales</taxon>
        <taxon>Polyporaceae</taxon>
        <taxon>Dichomitus</taxon>
    </lineage>
</organism>
<evidence type="ECO:0000313" key="2">
    <source>
        <dbReference type="EMBL" id="TBU61209.1"/>
    </source>
</evidence>
<dbReference type="EMBL" id="ML145099">
    <property type="protein sequence ID" value="TBU61209.1"/>
    <property type="molecule type" value="Genomic_DNA"/>
</dbReference>
<evidence type="ECO:0000256" key="1">
    <source>
        <dbReference type="SAM" id="MobiDB-lite"/>
    </source>
</evidence>